<comment type="caution">
    <text evidence="5">The sequence shown here is derived from an EMBL/GenBank/DDBJ whole genome shotgun (WGS) entry which is preliminary data.</text>
</comment>
<dbReference type="GO" id="GO:0003677">
    <property type="term" value="F:DNA binding"/>
    <property type="evidence" value="ECO:0007669"/>
    <property type="project" value="InterPro"/>
</dbReference>
<dbReference type="EMBL" id="UPSH01000001">
    <property type="protein sequence ID" value="VBB18680.1"/>
    <property type="molecule type" value="Genomic_DNA"/>
</dbReference>
<comment type="similarity">
    <text evidence="1">Belongs to the DNA glycosylase MPG family.</text>
</comment>
<evidence type="ECO:0000256" key="3">
    <source>
        <dbReference type="ARBA" id="ARBA00022801"/>
    </source>
</evidence>
<dbReference type="SUPFAM" id="SSF50486">
    <property type="entry name" value="FMT C-terminal domain-like"/>
    <property type="match status" value="1"/>
</dbReference>
<gene>
    <name evidence="5" type="ORF">YASMINEVIRUS_1211</name>
</gene>
<dbReference type="InterPro" id="IPR036995">
    <property type="entry name" value="MPG_sf"/>
</dbReference>
<dbReference type="GO" id="GO:0003905">
    <property type="term" value="F:alkylbase DNA N-glycosylase activity"/>
    <property type="evidence" value="ECO:0007669"/>
    <property type="project" value="InterPro"/>
</dbReference>
<dbReference type="Proteomes" id="UP000594342">
    <property type="component" value="Unassembled WGS sequence"/>
</dbReference>
<dbReference type="InterPro" id="IPR011034">
    <property type="entry name" value="Formyl_transferase-like_C_sf"/>
</dbReference>
<reference evidence="5 6" key="1">
    <citation type="submission" date="2018-10" db="EMBL/GenBank/DDBJ databases">
        <authorList>
            <consortium name="IHU Genomes"/>
        </authorList>
    </citation>
    <scope>NUCLEOTIDE SEQUENCE [LARGE SCALE GENOMIC DNA]</scope>
    <source>
        <strain evidence="5 6">A1</strain>
    </source>
</reference>
<keyword evidence="4" id="KW-0234">DNA repair</keyword>
<evidence type="ECO:0000256" key="2">
    <source>
        <dbReference type="ARBA" id="ARBA00022763"/>
    </source>
</evidence>
<name>A0A5K0UAG5_9VIRU</name>
<organism evidence="5 6">
    <name type="scientific">Yasminevirus sp. GU-2018</name>
    <dbReference type="NCBI Taxonomy" id="2420051"/>
    <lineage>
        <taxon>Viruses</taxon>
        <taxon>Varidnaviria</taxon>
        <taxon>Bamfordvirae</taxon>
        <taxon>Nucleocytoviricota</taxon>
        <taxon>Megaviricetes</taxon>
        <taxon>Imitervirales</taxon>
        <taxon>Mimiviridae</taxon>
        <taxon>Klosneuvirinae</taxon>
        <taxon>Yasminevirus</taxon>
        <taxon>Yasminevirus saudimassiliense</taxon>
    </lineage>
</organism>
<keyword evidence="3" id="KW-0378">Hydrolase</keyword>
<dbReference type="GO" id="GO:0006284">
    <property type="term" value="P:base-excision repair"/>
    <property type="evidence" value="ECO:0007669"/>
    <property type="project" value="InterPro"/>
</dbReference>
<proteinExistence type="inferred from homology"/>
<accession>A0A5K0UAG5</accession>
<evidence type="ECO:0000256" key="1">
    <source>
        <dbReference type="ARBA" id="ARBA00009232"/>
    </source>
</evidence>
<dbReference type="Pfam" id="PF02245">
    <property type="entry name" value="Pur_DNA_glyco"/>
    <property type="match status" value="1"/>
</dbReference>
<protein>
    <submittedName>
        <fullName evidence="5">Uncharacterized protein</fullName>
    </submittedName>
</protein>
<evidence type="ECO:0000313" key="5">
    <source>
        <dbReference type="EMBL" id="VBB18680.1"/>
    </source>
</evidence>
<keyword evidence="2" id="KW-0227">DNA damage</keyword>
<keyword evidence="6" id="KW-1185">Reference proteome</keyword>
<evidence type="ECO:0000256" key="4">
    <source>
        <dbReference type="ARBA" id="ARBA00023204"/>
    </source>
</evidence>
<dbReference type="Gene3D" id="3.10.300.10">
    <property type="entry name" value="Methylpurine-DNA glycosylase (MPG)"/>
    <property type="match status" value="1"/>
</dbReference>
<dbReference type="InterPro" id="IPR003180">
    <property type="entry name" value="MPG"/>
</dbReference>
<evidence type="ECO:0000313" key="6">
    <source>
        <dbReference type="Proteomes" id="UP000594342"/>
    </source>
</evidence>
<sequence length="210" mass="24441">MTSYMNLFKGDCPIEYDTIDADAIQKIAETLLMKYVLVVGDKEFRICEVEFYVKNDNHDDTYTHGDAHQKTYGKWYFHRYPNGAYKSGTYKGLDLCLGRDDTCIGVLIRSIYDTETDEMIDGPCKTVNKILELNNATDVKEYMQNRKSPLSARSTKNFHLKRKTNLPEEQIYKGPRIGLSDKYPEWKDVNYRFLIKKNYIKKGKSSLVPI</sequence>